<evidence type="ECO:0000313" key="2">
    <source>
        <dbReference type="EMBL" id="CAG8450937.1"/>
    </source>
</evidence>
<dbReference type="Proteomes" id="UP000789508">
    <property type="component" value="Unassembled WGS sequence"/>
</dbReference>
<feature type="region of interest" description="Disordered" evidence="1">
    <location>
        <begin position="40"/>
        <end position="78"/>
    </location>
</feature>
<comment type="caution">
    <text evidence="2">The sequence shown here is derived from an EMBL/GenBank/DDBJ whole genome shotgun (WGS) entry which is preliminary data.</text>
</comment>
<feature type="compositionally biased region" description="Basic and acidic residues" evidence="1">
    <location>
        <begin position="66"/>
        <end position="75"/>
    </location>
</feature>
<keyword evidence="3" id="KW-1185">Reference proteome</keyword>
<organism evidence="2 3">
    <name type="scientific">Ambispora leptoticha</name>
    <dbReference type="NCBI Taxonomy" id="144679"/>
    <lineage>
        <taxon>Eukaryota</taxon>
        <taxon>Fungi</taxon>
        <taxon>Fungi incertae sedis</taxon>
        <taxon>Mucoromycota</taxon>
        <taxon>Glomeromycotina</taxon>
        <taxon>Glomeromycetes</taxon>
        <taxon>Archaeosporales</taxon>
        <taxon>Ambisporaceae</taxon>
        <taxon>Ambispora</taxon>
    </lineage>
</organism>
<proteinExistence type="predicted"/>
<evidence type="ECO:0000313" key="3">
    <source>
        <dbReference type="Proteomes" id="UP000789508"/>
    </source>
</evidence>
<dbReference type="OrthoDB" id="2416891at2759"/>
<sequence length="122" mass="13684">MKVPEIDIQPLIQELFLEFSEDYARVVNVEHSPAIKLKHFINTETPPRDQKSRIHTTEPSSSTESRISDSSDLKAEVSMSNTSVSKKLDVSGTSSTKGIWPHASHIQLDKKTCTIEQCAELF</sequence>
<name>A0A9N8YR89_9GLOM</name>
<accession>A0A9N8YR89</accession>
<evidence type="ECO:0000256" key="1">
    <source>
        <dbReference type="SAM" id="MobiDB-lite"/>
    </source>
</evidence>
<dbReference type="EMBL" id="CAJVPS010000094">
    <property type="protein sequence ID" value="CAG8450937.1"/>
    <property type="molecule type" value="Genomic_DNA"/>
</dbReference>
<dbReference type="AlphaFoldDB" id="A0A9N8YR89"/>
<reference evidence="2" key="1">
    <citation type="submission" date="2021-06" db="EMBL/GenBank/DDBJ databases">
        <authorList>
            <person name="Kallberg Y."/>
            <person name="Tangrot J."/>
            <person name="Rosling A."/>
        </authorList>
    </citation>
    <scope>NUCLEOTIDE SEQUENCE</scope>
    <source>
        <strain evidence="2">FL130A</strain>
    </source>
</reference>
<gene>
    <name evidence="2" type="ORF">ALEPTO_LOCUS1000</name>
</gene>
<protein>
    <submittedName>
        <fullName evidence="2">8098_t:CDS:1</fullName>
    </submittedName>
</protein>
<feature type="compositionally biased region" description="Basic and acidic residues" evidence="1">
    <location>
        <begin position="46"/>
        <end position="56"/>
    </location>
</feature>